<gene>
    <name evidence="12" type="ORF">J8F10_14100</name>
</gene>
<evidence type="ECO:0000256" key="3">
    <source>
        <dbReference type="ARBA" id="ARBA00022553"/>
    </source>
</evidence>
<dbReference type="SUPFAM" id="SSF55785">
    <property type="entry name" value="PYP-like sensor domain (PAS domain)"/>
    <property type="match status" value="1"/>
</dbReference>
<keyword evidence="5" id="KW-0547">Nucleotide-binding</keyword>
<dbReference type="PANTHER" id="PTHR43065:SF46">
    <property type="entry name" value="C4-DICARBOXYLATE TRANSPORT SENSOR PROTEIN DCTB"/>
    <property type="match status" value="1"/>
</dbReference>
<reference evidence="12 13" key="1">
    <citation type="submission" date="2021-04" db="EMBL/GenBank/DDBJ databases">
        <authorList>
            <person name="Ivanova A."/>
        </authorList>
    </citation>
    <scope>NUCLEOTIDE SEQUENCE [LARGE SCALE GENOMIC DNA]</scope>
    <source>
        <strain evidence="12 13">G18</strain>
    </source>
</reference>
<accession>A0ABS5BRX9</accession>
<sequence length="664" mass="72079">MNSPRSLNVLLVEDNPDDELLISRELRKGGLAFGAERIATRDQFHAALDRGGWDIILADYALPGFSGLEALSILRARESRVPFILVSGTVGEEIAVDAIRAGAHDYLLKQNLIRLVPAVTRAIREAHERRQREATEHALQEHRERLELIYNSVSGFLAFLTRTPEGRWLYTSVNRAFVLKLGETGQAIPVDRLLGREVEDVEANEFRLDAETIRWFAELRHRAIGAGRPVTAERELRLVAGVFVGEFTFIPVVGPDGACRHLLIDGRDVTAQRRAEEQDRRIRDHMIQAHKLEALGTLAGGIAHDFNNILTGIFGFAELAKMAPDLTSARRQSEEIIRAAHRAKELVGRILTFSRQQPTNRQPVPLTDVVRELVPLMRASFPKSVELAVRLPEPGAGPGVLADSGQLQQVVLNLCTNATHAMPAGGHLVLAVEAAALTDPVPTDLAPLVAGPHAKLTVSDTGAGMAPDTLRRVFEPFFTTKPVGQGTGLGLSVVHGIVRDHRGAIRVTSAVGRGTTFEIFLPVVAGSRAEDTPAPPVPTGRGERVLCVDDDPVLVAVTAHLLTELGYEPVPFTDPVAAFAEFSAGPAAFAAVLTDNRMPTWSGVELARRVSQLRTELPIVLVSGAVDPEALSSFQALRYRHLLAKPYTLAQLAQVMSHAVGRGG</sequence>
<dbReference type="InterPro" id="IPR011006">
    <property type="entry name" value="CheY-like_superfamily"/>
</dbReference>
<dbReference type="InterPro" id="IPR004358">
    <property type="entry name" value="Sig_transdc_His_kin-like_C"/>
</dbReference>
<dbReference type="SUPFAM" id="SSF55874">
    <property type="entry name" value="ATPase domain of HSP90 chaperone/DNA topoisomerase II/histidine kinase"/>
    <property type="match status" value="1"/>
</dbReference>
<proteinExistence type="predicted"/>
<name>A0ABS5BRX9_9BACT</name>
<dbReference type="SUPFAM" id="SSF52172">
    <property type="entry name" value="CheY-like"/>
    <property type="match status" value="2"/>
</dbReference>
<dbReference type="SMART" id="SM00388">
    <property type="entry name" value="HisKA"/>
    <property type="match status" value="1"/>
</dbReference>
<dbReference type="PROSITE" id="PS50110">
    <property type="entry name" value="RESPONSE_REGULATORY"/>
    <property type="match status" value="2"/>
</dbReference>
<evidence type="ECO:0000256" key="9">
    <source>
        <dbReference type="PROSITE-ProRule" id="PRU00169"/>
    </source>
</evidence>
<dbReference type="Gene3D" id="3.40.50.2300">
    <property type="match status" value="2"/>
</dbReference>
<dbReference type="InterPro" id="IPR036097">
    <property type="entry name" value="HisK_dim/P_sf"/>
</dbReference>
<evidence type="ECO:0000256" key="2">
    <source>
        <dbReference type="ARBA" id="ARBA00012438"/>
    </source>
</evidence>
<keyword evidence="13" id="KW-1185">Reference proteome</keyword>
<feature type="domain" description="Response regulatory" evidence="11">
    <location>
        <begin position="8"/>
        <end position="124"/>
    </location>
</feature>
<dbReference type="EMBL" id="JAGKQQ010000001">
    <property type="protein sequence ID" value="MBP3956411.1"/>
    <property type="molecule type" value="Genomic_DNA"/>
</dbReference>
<evidence type="ECO:0000259" key="10">
    <source>
        <dbReference type="PROSITE" id="PS50109"/>
    </source>
</evidence>
<dbReference type="RefSeq" id="WP_210654505.1">
    <property type="nucleotide sequence ID" value="NZ_JAGKQQ010000001.1"/>
</dbReference>
<keyword evidence="6" id="KW-0418">Kinase</keyword>
<evidence type="ECO:0000256" key="8">
    <source>
        <dbReference type="ARBA" id="ARBA00023012"/>
    </source>
</evidence>
<dbReference type="SUPFAM" id="SSF47384">
    <property type="entry name" value="Homodimeric domain of signal transducing histidine kinase"/>
    <property type="match status" value="1"/>
</dbReference>
<evidence type="ECO:0000256" key="5">
    <source>
        <dbReference type="ARBA" id="ARBA00022741"/>
    </source>
</evidence>
<dbReference type="Gene3D" id="3.30.565.10">
    <property type="entry name" value="Histidine kinase-like ATPase, C-terminal domain"/>
    <property type="match status" value="1"/>
</dbReference>
<dbReference type="CDD" id="cd00156">
    <property type="entry name" value="REC"/>
    <property type="match status" value="1"/>
</dbReference>
<dbReference type="SMART" id="SM00387">
    <property type="entry name" value="HATPase_c"/>
    <property type="match status" value="1"/>
</dbReference>
<dbReference type="PROSITE" id="PS50109">
    <property type="entry name" value="HIS_KIN"/>
    <property type="match status" value="1"/>
</dbReference>
<protein>
    <recommendedName>
        <fullName evidence="2">histidine kinase</fullName>
        <ecNumber evidence="2">2.7.13.3</ecNumber>
    </recommendedName>
</protein>
<dbReference type="PRINTS" id="PR00344">
    <property type="entry name" value="BCTRLSENSOR"/>
</dbReference>
<evidence type="ECO:0000313" key="12">
    <source>
        <dbReference type="EMBL" id="MBP3956411.1"/>
    </source>
</evidence>
<dbReference type="Pfam" id="PF00072">
    <property type="entry name" value="Response_reg"/>
    <property type="match status" value="2"/>
</dbReference>
<dbReference type="InterPro" id="IPR003594">
    <property type="entry name" value="HATPase_dom"/>
</dbReference>
<dbReference type="InterPro" id="IPR036890">
    <property type="entry name" value="HATPase_C_sf"/>
</dbReference>
<evidence type="ECO:0000313" key="13">
    <source>
        <dbReference type="Proteomes" id="UP000676565"/>
    </source>
</evidence>
<organism evidence="12 13">
    <name type="scientific">Gemmata palustris</name>
    <dbReference type="NCBI Taxonomy" id="2822762"/>
    <lineage>
        <taxon>Bacteria</taxon>
        <taxon>Pseudomonadati</taxon>
        <taxon>Planctomycetota</taxon>
        <taxon>Planctomycetia</taxon>
        <taxon>Gemmatales</taxon>
        <taxon>Gemmataceae</taxon>
        <taxon>Gemmata</taxon>
    </lineage>
</organism>
<dbReference type="Pfam" id="PF00512">
    <property type="entry name" value="HisKA"/>
    <property type="match status" value="1"/>
</dbReference>
<evidence type="ECO:0000256" key="7">
    <source>
        <dbReference type="ARBA" id="ARBA00022840"/>
    </source>
</evidence>
<feature type="modified residue" description="4-aspartylphosphate" evidence="9">
    <location>
        <position position="595"/>
    </location>
</feature>
<keyword evidence="4" id="KW-0808">Transferase</keyword>
<dbReference type="SMART" id="SM00448">
    <property type="entry name" value="REC"/>
    <property type="match status" value="2"/>
</dbReference>
<evidence type="ECO:0000256" key="1">
    <source>
        <dbReference type="ARBA" id="ARBA00000085"/>
    </source>
</evidence>
<keyword evidence="8" id="KW-0902">Two-component regulatory system</keyword>
<comment type="caution">
    <text evidence="12">The sequence shown here is derived from an EMBL/GenBank/DDBJ whole genome shotgun (WGS) entry which is preliminary data.</text>
</comment>
<dbReference type="EC" id="2.7.13.3" evidence="2"/>
<feature type="domain" description="Histidine kinase" evidence="10">
    <location>
        <begin position="301"/>
        <end position="525"/>
    </location>
</feature>
<feature type="modified residue" description="4-aspartylphosphate" evidence="9">
    <location>
        <position position="59"/>
    </location>
</feature>
<dbReference type="InterPro" id="IPR001789">
    <property type="entry name" value="Sig_transdc_resp-reg_receiver"/>
</dbReference>
<dbReference type="PANTHER" id="PTHR43065">
    <property type="entry name" value="SENSOR HISTIDINE KINASE"/>
    <property type="match status" value="1"/>
</dbReference>
<evidence type="ECO:0000256" key="6">
    <source>
        <dbReference type="ARBA" id="ARBA00022777"/>
    </source>
</evidence>
<dbReference type="InterPro" id="IPR035965">
    <property type="entry name" value="PAS-like_dom_sf"/>
</dbReference>
<dbReference type="Pfam" id="PF02518">
    <property type="entry name" value="HATPase_c"/>
    <property type="match status" value="1"/>
</dbReference>
<feature type="domain" description="Response regulatory" evidence="11">
    <location>
        <begin position="544"/>
        <end position="660"/>
    </location>
</feature>
<dbReference type="Gene3D" id="1.10.287.130">
    <property type="match status" value="1"/>
</dbReference>
<keyword evidence="3 9" id="KW-0597">Phosphoprotein</keyword>
<dbReference type="InterPro" id="IPR005467">
    <property type="entry name" value="His_kinase_dom"/>
</dbReference>
<dbReference type="CDD" id="cd00082">
    <property type="entry name" value="HisKA"/>
    <property type="match status" value="1"/>
</dbReference>
<evidence type="ECO:0000256" key="4">
    <source>
        <dbReference type="ARBA" id="ARBA00022679"/>
    </source>
</evidence>
<evidence type="ECO:0000259" key="11">
    <source>
        <dbReference type="PROSITE" id="PS50110"/>
    </source>
</evidence>
<dbReference type="Gene3D" id="3.30.450.20">
    <property type="entry name" value="PAS domain"/>
    <property type="match status" value="1"/>
</dbReference>
<dbReference type="Proteomes" id="UP000676565">
    <property type="component" value="Unassembled WGS sequence"/>
</dbReference>
<dbReference type="InterPro" id="IPR003661">
    <property type="entry name" value="HisK_dim/P_dom"/>
</dbReference>
<comment type="catalytic activity">
    <reaction evidence="1">
        <text>ATP + protein L-histidine = ADP + protein N-phospho-L-histidine.</text>
        <dbReference type="EC" id="2.7.13.3"/>
    </reaction>
</comment>
<keyword evidence="7" id="KW-0067">ATP-binding</keyword>